<dbReference type="Gene3D" id="2.40.50.140">
    <property type="entry name" value="Nucleic acid-binding proteins"/>
    <property type="match status" value="1"/>
</dbReference>
<protein>
    <recommendedName>
        <fullName evidence="2">CSD domain-containing protein</fullName>
    </recommendedName>
</protein>
<dbReference type="GO" id="GO:0003676">
    <property type="term" value="F:nucleic acid binding"/>
    <property type="evidence" value="ECO:0007669"/>
    <property type="project" value="InterPro"/>
</dbReference>
<evidence type="ECO:0000259" key="2">
    <source>
        <dbReference type="PROSITE" id="PS51857"/>
    </source>
</evidence>
<comment type="subcellular location">
    <subcellularLocation>
        <location evidence="1">Cytoplasm</location>
    </subcellularLocation>
</comment>
<comment type="caution">
    <text evidence="3">The sequence shown here is derived from an EMBL/GenBank/DDBJ whole genome shotgun (WGS) entry which is preliminary data.</text>
</comment>
<dbReference type="PROSITE" id="PS00352">
    <property type="entry name" value="CSD_1"/>
    <property type="match status" value="1"/>
</dbReference>
<organism evidence="3 4">
    <name type="scientific">Handelsmanbacteria sp. (strain RIFCSPLOWO2_12_FULL_64_10)</name>
    <dbReference type="NCBI Taxonomy" id="1817868"/>
    <lineage>
        <taxon>Bacteria</taxon>
        <taxon>Candidatus Handelsmaniibacteriota</taxon>
    </lineage>
</organism>
<dbReference type="InterPro" id="IPR011129">
    <property type="entry name" value="CSD"/>
</dbReference>
<dbReference type="PRINTS" id="PR00050">
    <property type="entry name" value="COLDSHOCK"/>
</dbReference>
<dbReference type="SMART" id="SM00357">
    <property type="entry name" value="CSP"/>
    <property type="match status" value="1"/>
</dbReference>
<dbReference type="AlphaFoldDB" id="A0A1F6CY20"/>
<gene>
    <name evidence="3" type="ORF">A3F84_17495</name>
</gene>
<dbReference type="PROSITE" id="PS51857">
    <property type="entry name" value="CSD_2"/>
    <property type="match status" value="1"/>
</dbReference>
<dbReference type="InterPro" id="IPR002059">
    <property type="entry name" value="CSP_DNA-bd"/>
</dbReference>
<dbReference type="Pfam" id="PF00313">
    <property type="entry name" value="CSD"/>
    <property type="match status" value="1"/>
</dbReference>
<feature type="domain" description="CSD" evidence="2">
    <location>
        <begin position="20"/>
        <end position="84"/>
    </location>
</feature>
<reference evidence="3 4" key="1">
    <citation type="journal article" date="2016" name="Nat. Commun.">
        <title>Thousands of microbial genomes shed light on interconnected biogeochemical processes in an aquifer system.</title>
        <authorList>
            <person name="Anantharaman K."/>
            <person name="Brown C.T."/>
            <person name="Hug L.A."/>
            <person name="Sharon I."/>
            <person name="Castelle C.J."/>
            <person name="Probst A.J."/>
            <person name="Thomas B.C."/>
            <person name="Singh A."/>
            <person name="Wilkins M.J."/>
            <person name="Karaoz U."/>
            <person name="Brodie E.L."/>
            <person name="Williams K.H."/>
            <person name="Hubbard S.S."/>
            <person name="Banfield J.F."/>
        </authorList>
    </citation>
    <scope>NUCLEOTIDE SEQUENCE [LARGE SCALE GENOMIC DNA]</scope>
    <source>
        <strain evidence="4">RIFCSPLOWO2_12_FULL_64_10</strain>
    </source>
</reference>
<evidence type="ECO:0000313" key="3">
    <source>
        <dbReference type="EMBL" id="OGG54066.1"/>
    </source>
</evidence>
<evidence type="ECO:0000256" key="1">
    <source>
        <dbReference type="RuleBase" id="RU000408"/>
    </source>
</evidence>
<dbReference type="Proteomes" id="UP000178606">
    <property type="component" value="Unassembled WGS sequence"/>
</dbReference>
<sequence length="86" mass="9737">MWNWLRRLFKGASPAPDTPLARGTVKRIVRDRGFGFIRSTDGKEVFFHRSALVGLDIGRLSEGQKVEFVLEESPKGPRASKVRVVR</sequence>
<accession>A0A1F6CY20</accession>
<dbReference type="SUPFAM" id="SSF50249">
    <property type="entry name" value="Nucleic acid-binding proteins"/>
    <property type="match status" value="1"/>
</dbReference>
<dbReference type="GO" id="GO:0005737">
    <property type="term" value="C:cytoplasm"/>
    <property type="evidence" value="ECO:0007669"/>
    <property type="project" value="UniProtKB-SubCell"/>
</dbReference>
<proteinExistence type="predicted"/>
<name>A0A1F6CY20_HANXR</name>
<evidence type="ECO:0000313" key="4">
    <source>
        <dbReference type="Proteomes" id="UP000178606"/>
    </source>
</evidence>
<dbReference type="InterPro" id="IPR019844">
    <property type="entry name" value="CSD_CS"/>
</dbReference>
<dbReference type="EMBL" id="MFKF01000113">
    <property type="protein sequence ID" value="OGG54066.1"/>
    <property type="molecule type" value="Genomic_DNA"/>
</dbReference>
<dbReference type="InterPro" id="IPR012340">
    <property type="entry name" value="NA-bd_OB-fold"/>
</dbReference>